<evidence type="ECO:0000256" key="2">
    <source>
        <dbReference type="ARBA" id="ARBA00022729"/>
    </source>
</evidence>
<dbReference type="Pfam" id="PF13458">
    <property type="entry name" value="Peripla_BP_6"/>
    <property type="match status" value="1"/>
</dbReference>
<proteinExistence type="inferred from homology"/>
<evidence type="ECO:0000313" key="6">
    <source>
        <dbReference type="EMBL" id="MFC5494988.1"/>
    </source>
</evidence>
<dbReference type="PROSITE" id="PS51257">
    <property type="entry name" value="PROKAR_LIPOPROTEIN"/>
    <property type="match status" value="1"/>
</dbReference>
<comment type="similarity">
    <text evidence="1">Belongs to the leucine-binding protein family.</text>
</comment>
<sequence>MRTRHSLWRSVVVSSAVALALAGCASDSGGDSGDDDPDAAAPSTSAAAELDGPPVKVGFLNPSGGPVPQPGADTGATAAVDYVNGQLGGIGGRPLELVSCDTDTTPESATSCANTFVEEGVVAVMDGFNLSSSATLPVLSSAKIPLVGMIAFDSVTGSAAEDRVYFAAPQASFLVGAMQAFKEAGKDSVVLALVDTPSSHQTIDTLLPALAGALEMDASGVYFSPTNPNFTALAATIAKDDPDVGGLMASPNEAACTALVQALRQQQYDGTIFTAACTDYIEAAPADAAGGALYSSTWLPDAMDYAPEDVKADLEIAQQAIEGVDGGTGGFYAYAEFAQIVTFAKALDGVQGELTGETVLTTLKGLKDFPSFLGPDITCGSKTSPNCTTEMLLFDVQEDGSIKPAGDGFLTPVPEILAQIPGAT</sequence>
<gene>
    <name evidence="6" type="ORF">ACFPKY_17890</name>
</gene>
<protein>
    <submittedName>
        <fullName evidence="6">ABC transporter substrate-binding protein</fullName>
    </submittedName>
</protein>
<name>A0ABW0N581_9ACTN</name>
<dbReference type="PANTHER" id="PTHR30483:SF6">
    <property type="entry name" value="PERIPLASMIC BINDING PROTEIN OF ABC TRANSPORTER FOR NATURAL AMINO ACIDS"/>
    <property type="match status" value="1"/>
</dbReference>
<organism evidence="6 7">
    <name type="scientific">Nocardioides caricicola</name>
    <dbReference type="NCBI Taxonomy" id="634770"/>
    <lineage>
        <taxon>Bacteria</taxon>
        <taxon>Bacillati</taxon>
        <taxon>Actinomycetota</taxon>
        <taxon>Actinomycetes</taxon>
        <taxon>Propionibacteriales</taxon>
        <taxon>Nocardioidaceae</taxon>
        <taxon>Nocardioides</taxon>
    </lineage>
</organism>
<accession>A0ABW0N581</accession>
<dbReference type="SUPFAM" id="SSF53822">
    <property type="entry name" value="Periplasmic binding protein-like I"/>
    <property type="match status" value="1"/>
</dbReference>
<feature type="domain" description="Leucine-binding protein" evidence="5">
    <location>
        <begin position="54"/>
        <end position="398"/>
    </location>
</feature>
<reference evidence="7" key="1">
    <citation type="journal article" date="2019" name="Int. J. Syst. Evol. Microbiol.">
        <title>The Global Catalogue of Microorganisms (GCM) 10K type strain sequencing project: providing services to taxonomists for standard genome sequencing and annotation.</title>
        <authorList>
            <consortium name="The Broad Institute Genomics Platform"/>
            <consortium name="The Broad Institute Genome Sequencing Center for Infectious Disease"/>
            <person name="Wu L."/>
            <person name="Ma J."/>
        </authorList>
    </citation>
    <scope>NUCLEOTIDE SEQUENCE [LARGE SCALE GENOMIC DNA]</scope>
    <source>
        <strain evidence="7">KACC 13778</strain>
    </source>
</reference>
<dbReference type="RefSeq" id="WP_345174358.1">
    <property type="nucleotide sequence ID" value="NZ_BAABFQ010000005.1"/>
</dbReference>
<keyword evidence="2 4" id="KW-0732">Signal</keyword>
<dbReference type="PANTHER" id="PTHR30483">
    <property type="entry name" value="LEUCINE-SPECIFIC-BINDING PROTEIN"/>
    <property type="match status" value="1"/>
</dbReference>
<evidence type="ECO:0000259" key="5">
    <source>
        <dbReference type="Pfam" id="PF13458"/>
    </source>
</evidence>
<feature type="region of interest" description="Disordered" evidence="3">
    <location>
        <begin position="25"/>
        <end position="53"/>
    </location>
</feature>
<dbReference type="Gene3D" id="3.40.50.2300">
    <property type="match status" value="2"/>
</dbReference>
<feature type="compositionally biased region" description="Low complexity" evidence="3">
    <location>
        <begin position="39"/>
        <end position="48"/>
    </location>
</feature>
<dbReference type="InterPro" id="IPR028081">
    <property type="entry name" value="Leu-bd"/>
</dbReference>
<evidence type="ECO:0000256" key="1">
    <source>
        <dbReference type="ARBA" id="ARBA00010062"/>
    </source>
</evidence>
<dbReference type="EMBL" id="JBHSMD010000006">
    <property type="protein sequence ID" value="MFC5494988.1"/>
    <property type="molecule type" value="Genomic_DNA"/>
</dbReference>
<feature type="signal peptide" evidence="4">
    <location>
        <begin position="1"/>
        <end position="25"/>
    </location>
</feature>
<dbReference type="InterPro" id="IPR051010">
    <property type="entry name" value="BCAA_transport"/>
</dbReference>
<keyword evidence="7" id="KW-1185">Reference proteome</keyword>
<dbReference type="InterPro" id="IPR028082">
    <property type="entry name" value="Peripla_BP_I"/>
</dbReference>
<evidence type="ECO:0000256" key="3">
    <source>
        <dbReference type="SAM" id="MobiDB-lite"/>
    </source>
</evidence>
<feature type="chain" id="PRO_5045496382" evidence="4">
    <location>
        <begin position="26"/>
        <end position="424"/>
    </location>
</feature>
<evidence type="ECO:0000313" key="7">
    <source>
        <dbReference type="Proteomes" id="UP001595956"/>
    </source>
</evidence>
<dbReference type="Proteomes" id="UP001595956">
    <property type="component" value="Unassembled WGS sequence"/>
</dbReference>
<comment type="caution">
    <text evidence="6">The sequence shown here is derived from an EMBL/GenBank/DDBJ whole genome shotgun (WGS) entry which is preliminary data.</text>
</comment>
<evidence type="ECO:0000256" key="4">
    <source>
        <dbReference type="SAM" id="SignalP"/>
    </source>
</evidence>